<evidence type="ECO:0000259" key="8">
    <source>
        <dbReference type="PROSITE" id="PS51041"/>
    </source>
</evidence>
<dbReference type="PANTHER" id="PTHR15427">
    <property type="entry name" value="EMILIN ELASTIN MICROFIBRIL INTERFACE-LOCATED PROTEIN ELASTIN MICROFIBRIL INTERFACER"/>
    <property type="match status" value="1"/>
</dbReference>
<evidence type="ECO:0000313" key="10">
    <source>
        <dbReference type="Proteomes" id="UP000694580"/>
    </source>
</evidence>
<evidence type="ECO:0000256" key="3">
    <source>
        <dbReference type="ARBA" id="ARBA00022530"/>
    </source>
</evidence>
<accession>A0AAY4EEG2</accession>
<organism evidence="9 10">
    <name type="scientific">Denticeps clupeoides</name>
    <name type="common">denticle herring</name>
    <dbReference type="NCBI Taxonomy" id="299321"/>
    <lineage>
        <taxon>Eukaryota</taxon>
        <taxon>Metazoa</taxon>
        <taxon>Chordata</taxon>
        <taxon>Craniata</taxon>
        <taxon>Vertebrata</taxon>
        <taxon>Euteleostomi</taxon>
        <taxon>Actinopterygii</taxon>
        <taxon>Neopterygii</taxon>
        <taxon>Teleostei</taxon>
        <taxon>Clupei</taxon>
        <taxon>Clupeiformes</taxon>
        <taxon>Denticipitoidei</taxon>
        <taxon>Denticipitidae</taxon>
        <taxon>Denticeps</taxon>
    </lineage>
</organism>
<dbReference type="PANTHER" id="PTHR15427:SF2">
    <property type="entry name" value="EMILIN-3"/>
    <property type="match status" value="1"/>
</dbReference>
<reference evidence="9 10" key="1">
    <citation type="submission" date="2020-06" db="EMBL/GenBank/DDBJ databases">
        <authorList>
            <consortium name="Wellcome Sanger Institute Data Sharing"/>
        </authorList>
    </citation>
    <scope>NUCLEOTIDE SEQUENCE [LARGE SCALE GENOMIC DNA]</scope>
</reference>
<feature type="region of interest" description="Disordered" evidence="7">
    <location>
        <begin position="494"/>
        <end position="513"/>
    </location>
</feature>
<keyword evidence="2" id="KW-0964">Secreted</keyword>
<reference evidence="9" key="2">
    <citation type="submission" date="2025-08" db="UniProtKB">
        <authorList>
            <consortium name="Ensembl"/>
        </authorList>
    </citation>
    <scope>IDENTIFICATION</scope>
</reference>
<comment type="subcellular location">
    <subcellularLocation>
        <location evidence="1">Secreted</location>
        <location evidence="1">Extracellular space</location>
        <location evidence="1">Extracellular matrix</location>
    </subcellularLocation>
</comment>
<dbReference type="GO" id="GO:0005576">
    <property type="term" value="C:extracellular region"/>
    <property type="evidence" value="ECO:0007669"/>
    <property type="project" value="UniProtKB-SubCell"/>
</dbReference>
<feature type="domain" description="EMI" evidence="8">
    <location>
        <begin position="39"/>
        <end position="114"/>
    </location>
</feature>
<sequence>MFAILVAVLSCHCQKNFSVYFCKGFIVCCNECASFYECDRNYCSYVVEKMVSFTMQDGVAPHVKAEYNRCPWHMKCPPLKYHLYYKPTYKVAHKTMTELEWRCCPGYSGMKCDTGPYAQLLPMQKGPLQKSPMPMQKGPVTERLDRMEEDVQRLSRGLETLRGTVTSMEDGLRASLREDANRMISALLSASPGAAAHVATHDSAVGFGVLPGGPPHTEVLDGVQFSSLSELAGKVAELHNELQAKSAELVELRDTVLGHDGTLRQLTNQSKGIPKGPDRQKAVKMLLETKMNGTQAALLGNFVRRLESAERRCAERIGEVHSNCQKEQMDGQGHLQEALEQSTTDLRKDLLDLQAQLHAFGLDESCCNRMPHLLERVVLLEKSVSGLNESQIHLQAELGGHRDHVEGMIEGRLAYVEDKLNISSTEKGKQSVSALQDFMGVEARFEDKLKALEDRLFRAVGEIGNGSTPMLVQKQIRSLEVLCTSSCSSARMLRRDDDQLQASEGKEREEKQTEKLDYLNATLELLLRRLAEREDEEGGVLGAVTLLKLKVNTVNQTLWGLQNTLGAIEQEVGWANTTWQQREQRLAQQVKGVVQLVARQASMLGAGDRRLSRVKGELQELRKRLAGELHGCRTAALGVQKEVTEVGGRVARVEGQCEGMAQLAEDLERIRGELDRHSSEYLSQVNGTLVSHSLQLTELRDSLKNCTMEAAPGHTSRSL</sequence>
<keyword evidence="4" id="KW-0732">Signal</keyword>
<dbReference type="GO" id="GO:0031012">
    <property type="term" value="C:extracellular matrix"/>
    <property type="evidence" value="ECO:0007669"/>
    <property type="project" value="TreeGrafter"/>
</dbReference>
<evidence type="ECO:0000256" key="6">
    <source>
        <dbReference type="SAM" id="Coils"/>
    </source>
</evidence>
<feature type="coiled-coil region" evidence="6">
    <location>
        <begin position="228"/>
        <end position="255"/>
    </location>
</feature>
<evidence type="ECO:0000256" key="2">
    <source>
        <dbReference type="ARBA" id="ARBA00022525"/>
    </source>
</evidence>
<reference evidence="9" key="3">
    <citation type="submission" date="2025-09" db="UniProtKB">
        <authorList>
            <consortium name="Ensembl"/>
        </authorList>
    </citation>
    <scope>IDENTIFICATION</scope>
</reference>
<keyword evidence="5" id="KW-1015">Disulfide bond</keyword>
<evidence type="ECO:0000256" key="1">
    <source>
        <dbReference type="ARBA" id="ARBA00004498"/>
    </source>
</evidence>
<dbReference type="AlphaFoldDB" id="A0AAY4EEG2"/>
<dbReference type="InterPro" id="IPR050392">
    <property type="entry name" value="Collagen/C1q_domain"/>
</dbReference>
<dbReference type="Proteomes" id="UP000694580">
    <property type="component" value="Chromosome 10"/>
</dbReference>
<dbReference type="GeneTree" id="ENSGT01030000234633"/>
<proteinExistence type="predicted"/>
<keyword evidence="10" id="KW-1185">Reference proteome</keyword>
<keyword evidence="6" id="KW-0175">Coiled coil</keyword>
<dbReference type="InterPro" id="IPR011489">
    <property type="entry name" value="EMI_domain"/>
</dbReference>
<evidence type="ECO:0000256" key="7">
    <source>
        <dbReference type="SAM" id="MobiDB-lite"/>
    </source>
</evidence>
<protein>
    <recommendedName>
        <fullName evidence="8">EMI domain-containing protein</fullName>
    </recommendedName>
</protein>
<evidence type="ECO:0000313" key="9">
    <source>
        <dbReference type="Ensembl" id="ENSDCDP00010056012.1"/>
    </source>
</evidence>
<dbReference type="Ensembl" id="ENSDCDT00010066640.1">
    <property type="protein sequence ID" value="ENSDCDP00010056012.1"/>
    <property type="gene ID" value="ENSDCDG00010032033.1"/>
</dbReference>
<evidence type="ECO:0000256" key="4">
    <source>
        <dbReference type="ARBA" id="ARBA00022729"/>
    </source>
</evidence>
<dbReference type="Pfam" id="PF07546">
    <property type="entry name" value="EMI"/>
    <property type="match status" value="1"/>
</dbReference>
<keyword evidence="3" id="KW-0272">Extracellular matrix</keyword>
<name>A0AAY4EEG2_9TELE</name>
<evidence type="ECO:0000256" key="5">
    <source>
        <dbReference type="ARBA" id="ARBA00023157"/>
    </source>
</evidence>
<dbReference type="PROSITE" id="PS51041">
    <property type="entry name" value="EMI"/>
    <property type="match status" value="1"/>
</dbReference>